<dbReference type="GO" id="GO:0016887">
    <property type="term" value="F:ATP hydrolysis activity"/>
    <property type="evidence" value="ECO:0007669"/>
    <property type="project" value="InterPro"/>
</dbReference>
<reference evidence="5 6" key="1">
    <citation type="journal article" date="2015" name="Genome Announc.">
        <title>Expanding the biotechnology potential of lactobacilli through comparative genomics of 213 strains and associated genera.</title>
        <authorList>
            <person name="Sun Z."/>
            <person name="Harris H.M."/>
            <person name="McCann A."/>
            <person name="Guo C."/>
            <person name="Argimon S."/>
            <person name="Zhang W."/>
            <person name="Yang X."/>
            <person name="Jeffery I.B."/>
            <person name="Cooney J.C."/>
            <person name="Kagawa T.F."/>
            <person name="Liu W."/>
            <person name="Song Y."/>
            <person name="Salvetti E."/>
            <person name="Wrobel A."/>
            <person name="Rasinkangas P."/>
            <person name="Parkhill J."/>
            <person name="Rea M.C."/>
            <person name="O'Sullivan O."/>
            <person name="Ritari J."/>
            <person name="Douillard F.P."/>
            <person name="Paul Ross R."/>
            <person name="Yang R."/>
            <person name="Briner A.E."/>
            <person name="Felis G.E."/>
            <person name="de Vos W.M."/>
            <person name="Barrangou R."/>
            <person name="Klaenhammer T.R."/>
            <person name="Caufield P.W."/>
            <person name="Cui Y."/>
            <person name="Zhang H."/>
            <person name="O'Toole P.W."/>
        </authorList>
    </citation>
    <scope>NUCLEOTIDE SEQUENCE [LARGE SCALE GENOMIC DNA]</scope>
    <source>
        <strain evidence="5 6">DSM 24302</strain>
    </source>
</reference>
<accession>A0A0R2CSJ2</accession>
<dbReference type="PANTHER" id="PTHR42734">
    <property type="entry name" value="METAL TRANSPORT SYSTEM ATP-BINDING PROTEIN TM_0124-RELATED"/>
    <property type="match status" value="1"/>
</dbReference>
<evidence type="ECO:0000256" key="1">
    <source>
        <dbReference type="ARBA" id="ARBA00022448"/>
    </source>
</evidence>
<dbReference type="InterPro" id="IPR050153">
    <property type="entry name" value="Metal_Ion_Import_ABC"/>
</dbReference>
<organism evidence="5 6">
    <name type="scientific">Lentilactobacillus senioris DSM 24302 = JCM 17472</name>
    <dbReference type="NCBI Taxonomy" id="1423802"/>
    <lineage>
        <taxon>Bacteria</taxon>
        <taxon>Bacillati</taxon>
        <taxon>Bacillota</taxon>
        <taxon>Bacilli</taxon>
        <taxon>Lactobacillales</taxon>
        <taxon>Lactobacillaceae</taxon>
        <taxon>Lentilactobacillus</taxon>
    </lineage>
</organism>
<protein>
    <submittedName>
        <fullName evidence="5">ABC transporter-like protein</fullName>
    </submittedName>
</protein>
<dbReference type="InterPro" id="IPR003439">
    <property type="entry name" value="ABC_transporter-like_ATP-bd"/>
</dbReference>
<evidence type="ECO:0000259" key="4">
    <source>
        <dbReference type="PROSITE" id="PS50893"/>
    </source>
</evidence>
<dbReference type="AlphaFoldDB" id="A0A0R2CSJ2"/>
<dbReference type="PATRIC" id="fig|1423802.4.peg.1081"/>
<comment type="caution">
    <text evidence="5">The sequence shown here is derived from an EMBL/GenBank/DDBJ whole genome shotgun (WGS) entry which is preliminary data.</text>
</comment>
<evidence type="ECO:0000313" key="6">
    <source>
        <dbReference type="Proteomes" id="UP000051256"/>
    </source>
</evidence>
<dbReference type="InterPro" id="IPR027417">
    <property type="entry name" value="P-loop_NTPase"/>
</dbReference>
<keyword evidence="3" id="KW-0067">ATP-binding</keyword>
<dbReference type="STRING" id="1423802.FC56_GL001067"/>
<keyword evidence="2" id="KW-0547">Nucleotide-binding</keyword>
<evidence type="ECO:0000256" key="2">
    <source>
        <dbReference type="ARBA" id="ARBA00022741"/>
    </source>
</evidence>
<dbReference type="PROSITE" id="PS50893">
    <property type="entry name" value="ABC_TRANSPORTER_2"/>
    <property type="match status" value="1"/>
</dbReference>
<dbReference type="Proteomes" id="UP000051256">
    <property type="component" value="Unassembled WGS sequence"/>
</dbReference>
<dbReference type="Gene3D" id="3.40.50.300">
    <property type="entry name" value="P-loop containing nucleotide triphosphate hydrolases"/>
    <property type="match status" value="1"/>
</dbReference>
<evidence type="ECO:0000256" key="3">
    <source>
        <dbReference type="ARBA" id="ARBA00022840"/>
    </source>
</evidence>
<evidence type="ECO:0000313" key="5">
    <source>
        <dbReference type="EMBL" id="KRM94766.1"/>
    </source>
</evidence>
<name>A0A0R2CSJ2_9LACO</name>
<sequence>MLSVNDLAINFGSTTVFDHLSFQVDQGDFLAVIGVNGVGKTTLIKTILGQLKPTAGTIETNPQLKIGYVPQFRNLDSEYPLTIADFVSLNFTGWKLPWLSKKERQRVQTVIKQLELTPIANRPLGRASGGEKQKAYLAQALVAEPNLLILDESTASLDPTTKQELLRVVKDLNQRLGLTIIFISHDMELVNEYPNKYLWLRSDGYSQGPIAELEMKLRGEADV</sequence>
<dbReference type="InterPro" id="IPR003593">
    <property type="entry name" value="AAA+_ATPase"/>
</dbReference>
<proteinExistence type="predicted"/>
<dbReference type="Pfam" id="PF00005">
    <property type="entry name" value="ABC_tran"/>
    <property type="match status" value="1"/>
</dbReference>
<dbReference type="CDD" id="cd03235">
    <property type="entry name" value="ABC_Metallic_Cations"/>
    <property type="match status" value="1"/>
</dbReference>
<dbReference type="SUPFAM" id="SSF52540">
    <property type="entry name" value="P-loop containing nucleoside triphosphate hydrolases"/>
    <property type="match status" value="1"/>
</dbReference>
<dbReference type="EMBL" id="AYZR01000001">
    <property type="protein sequence ID" value="KRM94766.1"/>
    <property type="molecule type" value="Genomic_DNA"/>
</dbReference>
<feature type="domain" description="ABC transporter" evidence="4">
    <location>
        <begin position="2"/>
        <end position="223"/>
    </location>
</feature>
<keyword evidence="6" id="KW-1185">Reference proteome</keyword>
<dbReference type="GO" id="GO:0005524">
    <property type="term" value="F:ATP binding"/>
    <property type="evidence" value="ECO:0007669"/>
    <property type="project" value="UniProtKB-KW"/>
</dbReference>
<dbReference type="RefSeq" id="WP_056977156.1">
    <property type="nucleotide sequence ID" value="NZ_AYZR01000001.1"/>
</dbReference>
<gene>
    <name evidence="5" type="ORF">FC56_GL001067</name>
</gene>
<keyword evidence="1" id="KW-0813">Transport</keyword>
<dbReference type="SMART" id="SM00382">
    <property type="entry name" value="AAA"/>
    <property type="match status" value="1"/>
</dbReference>